<keyword evidence="1" id="KW-0325">Glycoprotein</keyword>
<keyword evidence="5" id="KW-0472">Membrane</keyword>
<keyword evidence="5" id="KW-1133">Transmembrane helix</keyword>
<dbReference type="PROSITE" id="PS00290">
    <property type="entry name" value="IG_MHC"/>
    <property type="match status" value="1"/>
</dbReference>
<dbReference type="PANTHER" id="PTHR16675:SF237">
    <property type="entry name" value="MHC CLASS I ANTIGEN TRANSCRIPT VARIANT 1-RELATED"/>
    <property type="match status" value="1"/>
</dbReference>
<comment type="caution">
    <text evidence="8">The sequence shown here is derived from an EMBL/GenBank/DDBJ whole genome shotgun (WGS) entry which is preliminary data.</text>
</comment>
<dbReference type="InterPro" id="IPR050208">
    <property type="entry name" value="MHC_class-I_related"/>
</dbReference>
<evidence type="ECO:0000256" key="5">
    <source>
        <dbReference type="SAM" id="Phobius"/>
    </source>
</evidence>
<dbReference type="PRINTS" id="PR01638">
    <property type="entry name" value="MHCCLASSI"/>
</dbReference>
<name>A0A9D3PPI9_MEGAT</name>
<dbReference type="PROSITE" id="PS50835">
    <property type="entry name" value="IG_LIKE"/>
    <property type="match status" value="1"/>
</dbReference>
<dbReference type="PANTHER" id="PTHR16675">
    <property type="entry name" value="MHC CLASS I-RELATED"/>
    <property type="match status" value="1"/>
</dbReference>
<evidence type="ECO:0000256" key="6">
    <source>
        <dbReference type="SAM" id="SignalP"/>
    </source>
</evidence>
<keyword evidence="6" id="KW-0732">Signal</keyword>
<evidence type="ECO:0000313" key="9">
    <source>
        <dbReference type="Proteomes" id="UP001046870"/>
    </source>
</evidence>
<dbReference type="Pfam" id="PF00129">
    <property type="entry name" value="MHC_I"/>
    <property type="match status" value="1"/>
</dbReference>
<protein>
    <recommendedName>
        <fullName evidence="7">Ig-like domain-containing protein</fullName>
    </recommendedName>
</protein>
<dbReference type="Proteomes" id="UP001046870">
    <property type="component" value="Chromosome 14"/>
</dbReference>
<dbReference type="GO" id="GO:0005615">
    <property type="term" value="C:extracellular space"/>
    <property type="evidence" value="ECO:0007669"/>
    <property type="project" value="TreeGrafter"/>
</dbReference>
<dbReference type="GO" id="GO:0006955">
    <property type="term" value="P:immune response"/>
    <property type="evidence" value="ECO:0007669"/>
    <property type="project" value="TreeGrafter"/>
</dbReference>
<dbReference type="SUPFAM" id="SSF48726">
    <property type="entry name" value="Immunoglobulin"/>
    <property type="match status" value="1"/>
</dbReference>
<reference evidence="8" key="1">
    <citation type="submission" date="2021-01" db="EMBL/GenBank/DDBJ databases">
        <authorList>
            <person name="Zahm M."/>
            <person name="Roques C."/>
            <person name="Cabau C."/>
            <person name="Klopp C."/>
            <person name="Donnadieu C."/>
            <person name="Jouanno E."/>
            <person name="Lampietro C."/>
            <person name="Louis A."/>
            <person name="Herpin A."/>
            <person name="Echchiki A."/>
            <person name="Berthelot C."/>
            <person name="Parey E."/>
            <person name="Roest-Crollius H."/>
            <person name="Braasch I."/>
            <person name="Postlethwait J."/>
            <person name="Bobe J."/>
            <person name="Montfort J."/>
            <person name="Bouchez O."/>
            <person name="Begum T."/>
            <person name="Mejri S."/>
            <person name="Adams A."/>
            <person name="Chen W.-J."/>
            <person name="Guiguen Y."/>
        </authorList>
    </citation>
    <scope>NUCLEOTIDE SEQUENCE</scope>
    <source>
        <strain evidence="8">YG-15Mar2019-1</strain>
        <tissue evidence="8">Brain</tissue>
    </source>
</reference>
<dbReference type="SUPFAM" id="SSF54452">
    <property type="entry name" value="MHC antigen-recognition domain"/>
    <property type="match status" value="1"/>
</dbReference>
<feature type="region of interest" description="Disordered" evidence="4">
    <location>
        <begin position="324"/>
        <end position="346"/>
    </location>
</feature>
<dbReference type="Pfam" id="PF07654">
    <property type="entry name" value="C1-set"/>
    <property type="match status" value="1"/>
</dbReference>
<feature type="transmembrane region" description="Helical" evidence="5">
    <location>
        <begin position="298"/>
        <end position="318"/>
    </location>
</feature>
<dbReference type="InterPro" id="IPR011162">
    <property type="entry name" value="MHC_I/II-like_Ag-recog"/>
</dbReference>
<dbReference type="Gene3D" id="2.60.40.10">
    <property type="entry name" value="Immunoglobulins"/>
    <property type="match status" value="1"/>
</dbReference>
<dbReference type="GO" id="GO:0009897">
    <property type="term" value="C:external side of plasma membrane"/>
    <property type="evidence" value="ECO:0007669"/>
    <property type="project" value="TreeGrafter"/>
</dbReference>
<accession>A0A9D3PPI9</accession>
<dbReference type="InterPro" id="IPR003597">
    <property type="entry name" value="Ig_C1-set"/>
</dbReference>
<sequence length="346" mass="39444">MKFLVLVLLGIHEVSCGTHSLQYTYTGAHGIAEFPEFIATGVVDDFPIMHYDSERRSTEPRQEWMERNLETEYWESETATSQNQEELVKRDVKIAMGRYNHSDGGHTIQLMYGCELDDDGRTRGFMRYGYDGEDHISLDLETMTWTAGQSQAVITKQQWDNDRARNVYLSHYFTQECIEWLKKFVGFGRSSLERKVPPEVSVFQKDSQVTCHVTGFFPSRVQVSWQRDGEAVYEGVGHVEILPNEDGTFQTRRTLEVSPEELQGHLYTCRVAHSSLEETVSKRIYWEPNPRPPAPPPVIIIGCVVAVVLLFLIGFIVWKKKKDAGYGKTSTSDTDSENSSNLAPKA</sequence>
<feature type="chain" id="PRO_5039173230" description="Ig-like domain-containing protein" evidence="6">
    <location>
        <begin position="17"/>
        <end position="346"/>
    </location>
</feature>
<proteinExistence type="inferred from homology"/>
<dbReference type="InterPro" id="IPR001039">
    <property type="entry name" value="MHC_I_a_a1/a2"/>
</dbReference>
<dbReference type="InterPro" id="IPR036179">
    <property type="entry name" value="Ig-like_dom_sf"/>
</dbReference>
<evidence type="ECO:0000256" key="3">
    <source>
        <dbReference type="RuleBase" id="RU004439"/>
    </source>
</evidence>
<feature type="signal peptide" evidence="6">
    <location>
        <begin position="1"/>
        <end position="16"/>
    </location>
</feature>
<dbReference type="InterPro" id="IPR003006">
    <property type="entry name" value="Ig/MHC_CS"/>
</dbReference>
<dbReference type="InterPro" id="IPR037055">
    <property type="entry name" value="MHC_I-like_Ag-recog_sf"/>
</dbReference>
<dbReference type="InterPro" id="IPR011161">
    <property type="entry name" value="MHC_I-like_Ag-recog"/>
</dbReference>
<dbReference type="EMBL" id="JAFDVH010000014">
    <property type="protein sequence ID" value="KAG7465323.1"/>
    <property type="molecule type" value="Genomic_DNA"/>
</dbReference>
<keyword evidence="5" id="KW-0812">Transmembrane</keyword>
<evidence type="ECO:0000256" key="1">
    <source>
        <dbReference type="ARBA" id="ARBA00023180"/>
    </source>
</evidence>
<feature type="compositionally biased region" description="Low complexity" evidence="4">
    <location>
        <begin position="329"/>
        <end position="346"/>
    </location>
</feature>
<dbReference type="Gene3D" id="3.30.500.10">
    <property type="entry name" value="MHC class I-like antigen recognition-like"/>
    <property type="match status" value="1"/>
</dbReference>
<evidence type="ECO:0000256" key="2">
    <source>
        <dbReference type="ARBA" id="ARBA00023319"/>
    </source>
</evidence>
<dbReference type="InterPro" id="IPR013783">
    <property type="entry name" value="Ig-like_fold"/>
</dbReference>
<keyword evidence="9" id="KW-1185">Reference proteome</keyword>
<keyword evidence="2" id="KW-0393">Immunoglobulin domain</keyword>
<dbReference type="InterPro" id="IPR007110">
    <property type="entry name" value="Ig-like_dom"/>
</dbReference>
<dbReference type="SMART" id="SM00407">
    <property type="entry name" value="IGc1"/>
    <property type="match status" value="1"/>
</dbReference>
<dbReference type="AlphaFoldDB" id="A0A9D3PPI9"/>
<gene>
    <name evidence="8" type="ORF">MATL_G00175180</name>
</gene>
<evidence type="ECO:0000256" key="4">
    <source>
        <dbReference type="SAM" id="MobiDB-lite"/>
    </source>
</evidence>
<feature type="domain" description="Ig-like" evidence="7">
    <location>
        <begin position="209"/>
        <end position="281"/>
    </location>
</feature>
<dbReference type="OrthoDB" id="8936120at2759"/>
<dbReference type="FunFam" id="3.30.500.10:FF:000001">
    <property type="entry name" value="H-2 class I histocompatibility antigen, alpha chain"/>
    <property type="match status" value="1"/>
</dbReference>
<evidence type="ECO:0000313" key="8">
    <source>
        <dbReference type="EMBL" id="KAG7465323.1"/>
    </source>
</evidence>
<organism evidence="8 9">
    <name type="scientific">Megalops atlanticus</name>
    <name type="common">Tarpon</name>
    <name type="synonym">Clupea gigantea</name>
    <dbReference type="NCBI Taxonomy" id="7932"/>
    <lineage>
        <taxon>Eukaryota</taxon>
        <taxon>Metazoa</taxon>
        <taxon>Chordata</taxon>
        <taxon>Craniata</taxon>
        <taxon>Vertebrata</taxon>
        <taxon>Euteleostomi</taxon>
        <taxon>Actinopterygii</taxon>
        <taxon>Neopterygii</taxon>
        <taxon>Teleostei</taxon>
        <taxon>Elopiformes</taxon>
        <taxon>Megalopidae</taxon>
        <taxon>Megalops</taxon>
    </lineage>
</organism>
<evidence type="ECO:0000259" key="7">
    <source>
        <dbReference type="PROSITE" id="PS50835"/>
    </source>
</evidence>
<comment type="similarity">
    <text evidence="3">Belongs to the MHC class I family.</text>
</comment>